<feature type="non-terminal residue" evidence="1">
    <location>
        <position position="1"/>
    </location>
</feature>
<protein>
    <submittedName>
        <fullName evidence="1">Uncharacterized protein</fullName>
    </submittedName>
</protein>
<dbReference type="AlphaFoldDB" id="A0A5J4V4Y4"/>
<proteinExistence type="predicted"/>
<dbReference type="EMBL" id="SNRW01009456">
    <property type="protein sequence ID" value="KAA6377976.1"/>
    <property type="molecule type" value="Genomic_DNA"/>
</dbReference>
<reference evidence="1 2" key="1">
    <citation type="submission" date="2019-03" db="EMBL/GenBank/DDBJ databases">
        <title>Single cell metagenomics reveals metabolic interactions within the superorganism composed of flagellate Streblomastix strix and complex community of Bacteroidetes bacteria on its surface.</title>
        <authorList>
            <person name="Treitli S.C."/>
            <person name="Kolisko M."/>
            <person name="Husnik F."/>
            <person name="Keeling P."/>
            <person name="Hampl V."/>
        </authorList>
    </citation>
    <scope>NUCLEOTIDE SEQUENCE [LARGE SCALE GENOMIC DNA]</scope>
    <source>
        <strain evidence="1">ST1C</strain>
    </source>
</reference>
<sequence length="26" mass="2788">SSKEKGALNSDKSEIAEIVALIIDEQ</sequence>
<gene>
    <name evidence="1" type="ORF">EZS28_026496</name>
</gene>
<comment type="caution">
    <text evidence="1">The sequence shown here is derived from an EMBL/GenBank/DDBJ whole genome shotgun (WGS) entry which is preliminary data.</text>
</comment>
<evidence type="ECO:0000313" key="2">
    <source>
        <dbReference type="Proteomes" id="UP000324800"/>
    </source>
</evidence>
<accession>A0A5J4V4Y4</accession>
<evidence type="ECO:0000313" key="1">
    <source>
        <dbReference type="EMBL" id="KAA6377976.1"/>
    </source>
</evidence>
<dbReference type="Proteomes" id="UP000324800">
    <property type="component" value="Unassembled WGS sequence"/>
</dbReference>
<organism evidence="1 2">
    <name type="scientific">Streblomastix strix</name>
    <dbReference type="NCBI Taxonomy" id="222440"/>
    <lineage>
        <taxon>Eukaryota</taxon>
        <taxon>Metamonada</taxon>
        <taxon>Preaxostyla</taxon>
        <taxon>Oxymonadida</taxon>
        <taxon>Streblomastigidae</taxon>
        <taxon>Streblomastix</taxon>
    </lineage>
</organism>
<name>A0A5J4V4Y4_9EUKA</name>